<sequence length="241" mass="28610">MNLEKFNKFLKTVDLKSYREKYSHIKIVEMDLNLPKDIYEKFNVDRQYIQAINLLYKIYWNDKKFISFDEFYNIYLQEKKKLLEEFRKHTEMCKDCFYKGLKARIYRTWAGLITQIHAGYVAESVFGAGSVNMSRELDSMGADIQVEYRGHIINYQVKKESYSGVKSAKPEKVSKDLKGEPAPLYYEVPNSDIFDKPKTNKGEYKKPYIRFMEDERTERLPNGFIVFTKKAFLPKKKKIDG</sequence>
<dbReference type="GO" id="GO:0009307">
    <property type="term" value="P:DNA restriction-modification system"/>
    <property type="evidence" value="ECO:0007669"/>
    <property type="project" value="InterPro"/>
</dbReference>
<dbReference type="AlphaFoldDB" id="A0A2M6K9Q0"/>
<organism evidence="1 2">
    <name type="scientific">Candidatus Falkowbacteria bacterium CG11_big_fil_rev_8_21_14_0_20_39_10</name>
    <dbReference type="NCBI Taxonomy" id="1974570"/>
    <lineage>
        <taxon>Bacteria</taxon>
        <taxon>Candidatus Falkowiibacteriota</taxon>
    </lineage>
</organism>
<dbReference type="InterPro" id="IPR019073">
    <property type="entry name" value="Restrct_endonuc_II_TaqI"/>
</dbReference>
<reference evidence="1 2" key="1">
    <citation type="submission" date="2017-09" db="EMBL/GenBank/DDBJ databases">
        <title>Depth-based differentiation of microbial function through sediment-hosted aquifers and enrichment of novel symbionts in the deep terrestrial subsurface.</title>
        <authorList>
            <person name="Probst A.J."/>
            <person name="Ladd B."/>
            <person name="Jarett J.K."/>
            <person name="Geller-Mcgrath D.E."/>
            <person name="Sieber C.M."/>
            <person name="Emerson J.B."/>
            <person name="Anantharaman K."/>
            <person name="Thomas B.C."/>
            <person name="Malmstrom R."/>
            <person name="Stieglmeier M."/>
            <person name="Klingl A."/>
            <person name="Woyke T."/>
            <person name="Ryan C.M."/>
            <person name="Banfield J.F."/>
        </authorList>
    </citation>
    <scope>NUCLEOTIDE SEQUENCE [LARGE SCALE GENOMIC DNA]</scope>
    <source>
        <strain evidence="1">CG11_big_fil_rev_8_21_14_0_20_39_10</strain>
    </source>
</reference>
<dbReference type="Pfam" id="PF09573">
    <property type="entry name" value="RE_TaqI"/>
    <property type="match status" value="1"/>
</dbReference>
<accession>A0A2M6K9Q0</accession>
<dbReference type="EMBL" id="PCWW01000020">
    <property type="protein sequence ID" value="PIR13770.1"/>
    <property type="molecule type" value="Genomic_DNA"/>
</dbReference>
<dbReference type="GO" id="GO:0009036">
    <property type="term" value="F:type II site-specific deoxyribonuclease activity"/>
    <property type="evidence" value="ECO:0007669"/>
    <property type="project" value="InterPro"/>
</dbReference>
<protein>
    <submittedName>
        <fullName evidence="1">Uncharacterized protein</fullName>
    </submittedName>
</protein>
<gene>
    <name evidence="1" type="ORF">COV49_01075</name>
</gene>
<dbReference type="Proteomes" id="UP000230869">
    <property type="component" value="Unassembled WGS sequence"/>
</dbReference>
<proteinExistence type="predicted"/>
<dbReference type="GO" id="GO:0003677">
    <property type="term" value="F:DNA binding"/>
    <property type="evidence" value="ECO:0007669"/>
    <property type="project" value="InterPro"/>
</dbReference>
<name>A0A2M6K9Q0_9BACT</name>
<evidence type="ECO:0000313" key="1">
    <source>
        <dbReference type="EMBL" id="PIR13770.1"/>
    </source>
</evidence>
<comment type="caution">
    <text evidence="1">The sequence shown here is derived from an EMBL/GenBank/DDBJ whole genome shotgun (WGS) entry which is preliminary data.</text>
</comment>
<evidence type="ECO:0000313" key="2">
    <source>
        <dbReference type="Proteomes" id="UP000230869"/>
    </source>
</evidence>